<sequence>MTYNPLSEVVFELNFTIRIKLGHQSDSNSSFVRMEELHYCMFTAKGKGLASKDLMPRRMKVWNLELGEVISLFELTQWRFTGNFYQVLDCANVL</sequence>
<reference evidence="2" key="3">
    <citation type="submission" date="2015-04" db="UniProtKB">
        <authorList>
            <consortium name="EnsemblPlants"/>
        </authorList>
    </citation>
    <scope>IDENTIFICATION</scope>
    <source>
        <strain evidence="2">cv. Jemalong A17</strain>
    </source>
</reference>
<dbReference type="AlphaFoldDB" id="A0A072UJ20"/>
<dbReference type="EMBL" id="CM001220">
    <property type="protein sequence ID" value="KEH29103.1"/>
    <property type="molecule type" value="Genomic_DNA"/>
</dbReference>
<dbReference type="Proteomes" id="UP000002051">
    <property type="component" value="Chromosome 4"/>
</dbReference>
<name>A0A072UJ20_MEDTR</name>
<evidence type="ECO:0000313" key="2">
    <source>
        <dbReference type="EnsemblPlants" id="KEH29103"/>
    </source>
</evidence>
<dbReference type="EnsemblPlants" id="KEH29103">
    <property type="protein sequence ID" value="KEH29103"/>
    <property type="gene ID" value="MTR_4g025380"/>
</dbReference>
<gene>
    <name evidence="1" type="ordered locus">MTR_4g025380</name>
</gene>
<proteinExistence type="predicted"/>
<reference evidence="1 3" key="2">
    <citation type="journal article" date="2014" name="BMC Genomics">
        <title>An improved genome release (version Mt4.0) for the model legume Medicago truncatula.</title>
        <authorList>
            <person name="Tang H."/>
            <person name="Krishnakumar V."/>
            <person name="Bidwell S."/>
            <person name="Rosen B."/>
            <person name="Chan A."/>
            <person name="Zhou S."/>
            <person name="Gentzbittel L."/>
            <person name="Childs K.L."/>
            <person name="Yandell M."/>
            <person name="Gundlach H."/>
            <person name="Mayer K.F."/>
            <person name="Schwartz D.C."/>
            <person name="Town C.D."/>
        </authorList>
    </citation>
    <scope>GENOME REANNOTATION</scope>
    <source>
        <strain evidence="1">A17</strain>
        <strain evidence="2 3">cv. Jemalong A17</strain>
    </source>
</reference>
<dbReference type="HOGENOM" id="CLU_2389518_0_0_1"/>
<organism evidence="1 3">
    <name type="scientific">Medicago truncatula</name>
    <name type="common">Barrel medic</name>
    <name type="synonym">Medicago tribuloides</name>
    <dbReference type="NCBI Taxonomy" id="3880"/>
    <lineage>
        <taxon>Eukaryota</taxon>
        <taxon>Viridiplantae</taxon>
        <taxon>Streptophyta</taxon>
        <taxon>Embryophyta</taxon>
        <taxon>Tracheophyta</taxon>
        <taxon>Spermatophyta</taxon>
        <taxon>Magnoliopsida</taxon>
        <taxon>eudicotyledons</taxon>
        <taxon>Gunneridae</taxon>
        <taxon>Pentapetalae</taxon>
        <taxon>rosids</taxon>
        <taxon>fabids</taxon>
        <taxon>Fabales</taxon>
        <taxon>Fabaceae</taxon>
        <taxon>Papilionoideae</taxon>
        <taxon>50 kb inversion clade</taxon>
        <taxon>NPAAA clade</taxon>
        <taxon>Hologalegina</taxon>
        <taxon>IRL clade</taxon>
        <taxon>Trifolieae</taxon>
        <taxon>Medicago</taxon>
    </lineage>
</organism>
<reference evidence="1 3" key="1">
    <citation type="journal article" date="2011" name="Nature">
        <title>The Medicago genome provides insight into the evolution of rhizobial symbioses.</title>
        <authorList>
            <person name="Young N.D."/>
            <person name="Debelle F."/>
            <person name="Oldroyd G.E."/>
            <person name="Geurts R."/>
            <person name="Cannon S.B."/>
            <person name="Udvardi M.K."/>
            <person name="Benedito V.A."/>
            <person name="Mayer K.F."/>
            <person name="Gouzy J."/>
            <person name="Schoof H."/>
            <person name="Van de Peer Y."/>
            <person name="Proost S."/>
            <person name="Cook D.R."/>
            <person name="Meyers B.C."/>
            <person name="Spannagl M."/>
            <person name="Cheung F."/>
            <person name="De Mita S."/>
            <person name="Krishnakumar V."/>
            <person name="Gundlach H."/>
            <person name="Zhou S."/>
            <person name="Mudge J."/>
            <person name="Bharti A.K."/>
            <person name="Murray J.D."/>
            <person name="Naoumkina M.A."/>
            <person name="Rosen B."/>
            <person name="Silverstein K.A."/>
            <person name="Tang H."/>
            <person name="Rombauts S."/>
            <person name="Zhao P.X."/>
            <person name="Zhou P."/>
            <person name="Barbe V."/>
            <person name="Bardou P."/>
            <person name="Bechner M."/>
            <person name="Bellec A."/>
            <person name="Berger A."/>
            <person name="Berges H."/>
            <person name="Bidwell S."/>
            <person name="Bisseling T."/>
            <person name="Choisne N."/>
            <person name="Couloux A."/>
            <person name="Denny R."/>
            <person name="Deshpande S."/>
            <person name="Dai X."/>
            <person name="Doyle J.J."/>
            <person name="Dudez A.M."/>
            <person name="Farmer A.D."/>
            <person name="Fouteau S."/>
            <person name="Franken C."/>
            <person name="Gibelin C."/>
            <person name="Gish J."/>
            <person name="Goldstein S."/>
            <person name="Gonzalez A.J."/>
            <person name="Green P.J."/>
            <person name="Hallab A."/>
            <person name="Hartog M."/>
            <person name="Hua A."/>
            <person name="Humphray S.J."/>
            <person name="Jeong D.H."/>
            <person name="Jing Y."/>
            <person name="Jocker A."/>
            <person name="Kenton S.M."/>
            <person name="Kim D.J."/>
            <person name="Klee K."/>
            <person name="Lai H."/>
            <person name="Lang C."/>
            <person name="Lin S."/>
            <person name="Macmil S.L."/>
            <person name="Magdelenat G."/>
            <person name="Matthews L."/>
            <person name="McCorrison J."/>
            <person name="Monaghan E.L."/>
            <person name="Mun J.H."/>
            <person name="Najar F.Z."/>
            <person name="Nicholson C."/>
            <person name="Noirot C."/>
            <person name="O'Bleness M."/>
            <person name="Paule C.R."/>
            <person name="Poulain J."/>
            <person name="Prion F."/>
            <person name="Qin B."/>
            <person name="Qu C."/>
            <person name="Retzel E.F."/>
            <person name="Riddle C."/>
            <person name="Sallet E."/>
            <person name="Samain S."/>
            <person name="Samson N."/>
            <person name="Sanders I."/>
            <person name="Saurat O."/>
            <person name="Scarpelli C."/>
            <person name="Schiex T."/>
            <person name="Segurens B."/>
            <person name="Severin A.J."/>
            <person name="Sherrier D.J."/>
            <person name="Shi R."/>
            <person name="Sims S."/>
            <person name="Singer S.R."/>
            <person name="Sinharoy S."/>
            <person name="Sterck L."/>
            <person name="Viollet A."/>
            <person name="Wang B.B."/>
            <person name="Wang K."/>
            <person name="Wang M."/>
            <person name="Wang X."/>
            <person name="Warfsmann J."/>
            <person name="Weissenbach J."/>
            <person name="White D.D."/>
            <person name="White J.D."/>
            <person name="Wiley G.B."/>
            <person name="Wincker P."/>
            <person name="Xing Y."/>
            <person name="Yang L."/>
            <person name="Yao Z."/>
            <person name="Ying F."/>
            <person name="Zhai J."/>
            <person name="Zhou L."/>
            <person name="Zuber A."/>
            <person name="Denarie J."/>
            <person name="Dixon R.A."/>
            <person name="May G.D."/>
            <person name="Schwartz D.C."/>
            <person name="Rogers J."/>
            <person name="Quetier F."/>
            <person name="Town C.D."/>
            <person name="Roe B.A."/>
        </authorList>
    </citation>
    <scope>NUCLEOTIDE SEQUENCE [LARGE SCALE GENOMIC DNA]</scope>
    <source>
        <strain evidence="1">A17</strain>
        <strain evidence="2 3">cv. Jemalong A17</strain>
    </source>
</reference>
<evidence type="ECO:0000313" key="3">
    <source>
        <dbReference type="Proteomes" id="UP000002051"/>
    </source>
</evidence>
<protein>
    <submittedName>
        <fullName evidence="1 2">Uncharacterized protein</fullName>
    </submittedName>
</protein>
<keyword evidence="3" id="KW-1185">Reference proteome</keyword>
<accession>A0A072UJ20</accession>
<evidence type="ECO:0000313" key="1">
    <source>
        <dbReference type="EMBL" id="KEH29103.1"/>
    </source>
</evidence>